<dbReference type="Proteomes" id="UP001162741">
    <property type="component" value="Chromosome"/>
</dbReference>
<accession>A0ABY6IYW0</accession>
<dbReference type="InterPro" id="IPR027829">
    <property type="entry name" value="DUF4625"/>
</dbReference>
<dbReference type="PROSITE" id="PS51257">
    <property type="entry name" value="PROKAR_LIPOPROTEIN"/>
    <property type="match status" value="1"/>
</dbReference>
<organism evidence="1 2">
    <name type="scientific">Chitinophaga horti</name>
    <dbReference type="NCBI Taxonomy" id="2920382"/>
    <lineage>
        <taxon>Bacteria</taxon>
        <taxon>Pseudomonadati</taxon>
        <taxon>Bacteroidota</taxon>
        <taxon>Chitinophagia</taxon>
        <taxon>Chitinophagales</taxon>
        <taxon>Chitinophagaceae</taxon>
        <taxon>Chitinophaga</taxon>
    </lineage>
</organism>
<dbReference type="RefSeq" id="WP_264279670.1">
    <property type="nucleotide sequence ID" value="NZ_CP107006.1"/>
</dbReference>
<reference evidence="1" key="1">
    <citation type="submission" date="2022-10" db="EMBL/GenBank/DDBJ databases">
        <title>Chitinophaga sp. nov., isolated from soil.</title>
        <authorList>
            <person name="Jeon C.O."/>
        </authorList>
    </citation>
    <scope>NUCLEOTIDE SEQUENCE</scope>
    <source>
        <strain evidence="1">R8</strain>
    </source>
</reference>
<name>A0ABY6IYW0_9BACT</name>
<dbReference type="Gene3D" id="2.60.40.4140">
    <property type="match status" value="1"/>
</dbReference>
<evidence type="ECO:0000313" key="2">
    <source>
        <dbReference type="Proteomes" id="UP001162741"/>
    </source>
</evidence>
<dbReference type="Pfam" id="PF15418">
    <property type="entry name" value="DUF4625"/>
    <property type="match status" value="1"/>
</dbReference>
<protein>
    <submittedName>
        <fullName evidence="1">DUF4625 domain-containing protein</fullName>
    </submittedName>
</protein>
<evidence type="ECO:0000313" key="1">
    <source>
        <dbReference type="EMBL" id="UYQ91194.1"/>
    </source>
</evidence>
<sequence length="155" mass="17065">MKKHILLPLLAAGLLASCSKDKDDTDTTYPEIGLNIANAFPTQCGTVKRGEAFTFRALLTDNRELGSVSVDVHHNFDQHSHSTEVVNCENDPKKAAVNPFVFINSYTIPAGLKEYQPEVSINVPADVDPGDYHFLVRVTDKAGWQTIRGISIKII</sequence>
<dbReference type="EMBL" id="CP107006">
    <property type="protein sequence ID" value="UYQ91194.1"/>
    <property type="molecule type" value="Genomic_DNA"/>
</dbReference>
<gene>
    <name evidence="1" type="ORF">MKQ68_13950</name>
</gene>
<proteinExistence type="predicted"/>
<keyword evidence="2" id="KW-1185">Reference proteome</keyword>